<dbReference type="EMBL" id="QNRE01000002">
    <property type="protein sequence ID" value="RBO93967.1"/>
    <property type="molecule type" value="Genomic_DNA"/>
</dbReference>
<dbReference type="PROSITE" id="PS50937">
    <property type="entry name" value="HTH_MERR_2"/>
    <property type="match status" value="1"/>
</dbReference>
<reference evidence="3 4" key="1">
    <citation type="submission" date="2018-06" db="EMBL/GenBank/DDBJ databases">
        <title>Genomic Encyclopedia of Type Strains, Phase IV (KMG-IV): sequencing the most valuable type-strain genomes for metagenomic binning, comparative biology and taxonomic classification.</title>
        <authorList>
            <person name="Goeker M."/>
        </authorList>
    </citation>
    <scope>NUCLEOTIDE SEQUENCE [LARGE SCALE GENOMIC DNA]</scope>
    <source>
        <strain evidence="3 4">DSM 44599</strain>
    </source>
</reference>
<keyword evidence="1 3" id="KW-0238">DNA-binding</keyword>
<evidence type="ECO:0000259" key="2">
    <source>
        <dbReference type="PROSITE" id="PS50937"/>
    </source>
</evidence>
<dbReference type="CDD" id="cd00592">
    <property type="entry name" value="HTH_MerR-like"/>
    <property type="match status" value="1"/>
</dbReference>
<evidence type="ECO:0000256" key="1">
    <source>
        <dbReference type="ARBA" id="ARBA00023125"/>
    </source>
</evidence>
<dbReference type="InterPro" id="IPR047057">
    <property type="entry name" value="MerR_fam"/>
</dbReference>
<proteinExistence type="predicted"/>
<dbReference type="InterPro" id="IPR009061">
    <property type="entry name" value="DNA-bd_dom_put_sf"/>
</dbReference>
<dbReference type="RefSeq" id="WP_067501725.1">
    <property type="nucleotide sequence ID" value="NZ_QNRE01000002.1"/>
</dbReference>
<organism evidence="3 4">
    <name type="scientific">Nocardia puris</name>
    <dbReference type="NCBI Taxonomy" id="208602"/>
    <lineage>
        <taxon>Bacteria</taxon>
        <taxon>Bacillati</taxon>
        <taxon>Actinomycetota</taxon>
        <taxon>Actinomycetes</taxon>
        <taxon>Mycobacteriales</taxon>
        <taxon>Nocardiaceae</taxon>
        <taxon>Nocardia</taxon>
    </lineage>
</organism>
<dbReference type="GO" id="GO:0003700">
    <property type="term" value="F:DNA-binding transcription factor activity"/>
    <property type="evidence" value="ECO:0007669"/>
    <property type="project" value="InterPro"/>
</dbReference>
<dbReference type="Pfam" id="PF13411">
    <property type="entry name" value="MerR_1"/>
    <property type="match status" value="1"/>
</dbReference>
<name>A0A366DV70_9NOCA</name>
<dbReference type="SUPFAM" id="SSF46955">
    <property type="entry name" value="Putative DNA-binding domain"/>
    <property type="match status" value="1"/>
</dbReference>
<dbReference type="AlphaFoldDB" id="A0A366DV70"/>
<dbReference type="PANTHER" id="PTHR30204:SF93">
    <property type="entry name" value="HTH MERR-TYPE DOMAIN-CONTAINING PROTEIN"/>
    <property type="match status" value="1"/>
</dbReference>
<dbReference type="InterPro" id="IPR000551">
    <property type="entry name" value="MerR-type_HTH_dom"/>
</dbReference>
<evidence type="ECO:0000313" key="4">
    <source>
        <dbReference type="Proteomes" id="UP000252586"/>
    </source>
</evidence>
<dbReference type="GO" id="GO:0003677">
    <property type="term" value="F:DNA binding"/>
    <property type="evidence" value="ECO:0007669"/>
    <property type="project" value="UniProtKB-KW"/>
</dbReference>
<dbReference type="OrthoDB" id="4569196at2"/>
<accession>A0A366DV70</accession>
<gene>
    <name evidence="3" type="ORF">DFR74_102387</name>
</gene>
<protein>
    <submittedName>
        <fullName evidence="3">DNA-binding transcriptional MerR regulator</fullName>
    </submittedName>
</protein>
<feature type="domain" description="HTH merR-type" evidence="2">
    <location>
        <begin position="2"/>
        <end position="71"/>
    </location>
</feature>
<dbReference type="SMART" id="SM00422">
    <property type="entry name" value="HTH_MERR"/>
    <property type="match status" value="1"/>
</dbReference>
<comment type="caution">
    <text evidence="3">The sequence shown here is derived from an EMBL/GenBank/DDBJ whole genome shotgun (WGS) entry which is preliminary data.</text>
</comment>
<dbReference type="STRING" id="1210090.GCA_001613185_00237"/>
<dbReference type="PANTHER" id="PTHR30204">
    <property type="entry name" value="REDOX-CYCLING DRUG-SENSING TRANSCRIPTIONAL ACTIVATOR SOXR"/>
    <property type="match status" value="1"/>
</dbReference>
<evidence type="ECO:0000313" key="3">
    <source>
        <dbReference type="EMBL" id="RBO93967.1"/>
    </source>
</evidence>
<sequence>MAWSTRQLAELAGTSLRTVRHYHEVGLLPEPERSSNGYKKYGVAHLVRLLRIKRLTDLGFSLGQIAEMGDADEHPHAALRTLDAELAATIERLQRARAELAVILRHSAPTDLPPDLASAVTASGASENDRRFMVVLSRVMTASAIDAYAEAMRNTGFLPSSADFDRLPADADERTRAALAARLLPEVLELYADYPALANAASALDPERTAQAIGTAVTELYNPAQIDVMRRLGEAYHRARTGTDADPA</sequence>
<dbReference type="Gene3D" id="1.10.1660.10">
    <property type="match status" value="1"/>
</dbReference>
<dbReference type="PRINTS" id="PR00040">
    <property type="entry name" value="HTHMERR"/>
</dbReference>
<dbReference type="Proteomes" id="UP000252586">
    <property type="component" value="Unassembled WGS sequence"/>
</dbReference>
<keyword evidence="4" id="KW-1185">Reference proteome</keyword>